<evidence type="ECO:0000256" key="1">
    <source>
        <dbReference type="SAM" id="Phobius"/>
    </source>
</evidence>
<reference evidence="3" key="1">
    <citation type="submission" date="2020-04" db="EMBL/GenBank/DDBJ databases">
        <authorList>
            <person name="Zhang T."/>
        </authorList>
    </citation>
    <scope>NUCLEOTIDE SEQUENCE</scope>
    <source>
        <strain evidence="3">HKST-UBA02</strain>
    </source>
</reference>
<gene>
    <name evidence="3" type="ORF">KDA27_02240</name>
</gene>
<feature type="domain" description="YdbS-like PH" evidence="2">
    <location>
        <begin position="65"/>
        <end position="142"/>
    </location>
</feature>
<keyword evidence="1" id="KW-0472">Membrane</keyword>
<sequence>MMPSDPAHFEWRRLHPLSPLVGVLETLAGYVVPLTVILVFSRGSRFELLLVVSLVPSVMISIARYLAFSYRLDESEVVVRDGVIRRNTRHVPYERIQNIDLSRNVLQRAFGLSQLSLETASGKEPEAVFKWVTGSEAKEIRARVQAARLGAGTVPDTAPLADLDGSGAPPPLPEMAGPSAPHRILHQVPLSDLALLGAFSLRGLAVFGAVFGFGWQLGIYETREFESWVRSVPEWWGGIVGHATGIAIATGLAAFALTSLVSIVISIAENFGFELADAGTELRTKGGLFTQHASTIPKGRIQILHLVSPLHLRPFHKVRVKAGTAGGRAQQAIGRAWILPIVPRREVPRLLESVQPSAVLPETEWKGVDPNAGRRMKRRLVLWTLFLCAAVSWKVGFFGLLPLLLLPFGIVYADRTARHLGYAITPDAVFARHGWLYSRTQIVRLSKIQTASVVESPFDRRWKMASLVVDTASPAGGRLEVPYLPAMVAQELQRHLSREASRRQFHW</sequence>
<dbReference type="InterPro" id="IPR014529">
    <property type="entry name" value="UCP026631"/>
</dbReference>
<dbReference type="PANTHER" id="PTHR34473:SF2">
    <property type="entry name" value="UPF0699 TRANSMEMBRANE PROTEIN YDBT"/>
    <property type="match status" value="1"/>
</dbReference>
<proteinExistence type="predicted"/>
<dbReference type="PANTHER" id="PTHR34473">
    <property type="entry name" value="UPF0699 TRANSMEMBRANE PROTEIN YDBS"/>
    <property type="match status" value="1"/>
</dbReference>
<feature type="transmembrane region" description="Helical" evidence="1">
    <location>
        <begin position="20"/>
        <end position="40"/>
    </location>
</feature>
<keyword evidence="1" id="KW-0812">Transmembrane</keyword>
<reference evidence="3" key="2">
    <citation type="journal article" date="2021" name="Microbiome">
        <title>Successional dynamics and alternative stable states in a saline activated sludge microbial community over 9 years.</title>
        <authorList>
            <person name="Wang Y."/>
            <person name="Ye J."/>
            <person name="Ju F."/>
            <person name="Liu L."/>
            <person name="Boyd J.A."/>
            <person name="Deng Y."/>
            <person name="Parks D.H."/>
            <person name="Jiang X."/>
            <person name="Yin X."/>
            <person name="Woodcroft B.J."/>
            <person name="Tyson G.W."/>
            <person name="Hugenholtz P."/>
            <person name="Polz M.F."/>
            <person name="Zhang T."/>
        </authorList>
    </citation>
    <scope>NUCLEOTIDE SEQUENCE</scope>
    <source>
        <strain evidence="3">HKST-UBA02</strain>
    </source>
</reference>
<dbReference type="PIRSF" id="PIRSF026631">
    <property type="entry name" value="UCP026631"/>
    <property type="match status" value="1"/>
</dbReference>
<comment type="caution">
    <text evidence="3">The sequence shown here is derived from an EMBL/GenBank/DDBJ whole genome shotgun (WGS) entry which is preliminary data.</text>
</comment>
<evidence type="ECO:0000313" key="4">
    <source>
        <dbReference type="Proteomes" id="UP000739538"/>
    </source>
</evidence>
<feature type="transmembrane region" description="Helical" evidence="1">
    <location>
        <begin position="46"/>
        <end position="67"/>
    </location>
</feature>
<name>A0A956SCN5_UNCEI</name>
<dbReference type="AlphaFoldDB" id="A0A956SCN5"/>
<feature type="transmembrane region" description="Helical" evidence="1">
    <location>
        <begin position="193"/>
        <end position="215"/>
    </location>
</feature>
<evidence type="ECO:0000259" key="2">
    <source>
        <dbReference type="Pfam" id="PF03703"/>
    </source>
</evidence>
<dbReference type="InterPro" id="IPR005182">
    <property type="entry name" value="YdbS-like_PH"/>
</dbReference>
<dbReference type="Proteomes" id="UP000739538">
    <property type="component" value="Unassembled WGS sequence"/>
</dbReference>
<dbReference type="Pfam" id="PF03703">
    <property type="entry name" value="bPH_2"/>
    <property type="match status" value="2"/>
</dbReference>
<keyword evidence="1" id="KW-1133">Transmembrane helix</keyword>
<accession>A0A956SCN5</accession>
<dbReference type="EMBL" id="JAGQHS010000006">
    <property type="protein sequence ID" value="MCA9754594.1"/>
    <property type="molecule type" value="Genomic_DNA"/>
</dbReference>
<feature type="transmembrane region" description="Helical" evidence="1">
    <location>
        <begin position="380"/>
        <end position="405"/>
    </location>
</feature>
<feature type="transmembrane region" description="Helical" evidence="1">
    <location>
        <begin position="235"/>
        <end position="265"/>
    </location>
</feature>
<feature type="domain" description="YdbS-like PH" evidence="2">
    <location>
        <begin position="418"/>
        <end position="496"/>
    </location>
</feature>
<protein>
    <submittedName>
        <fullName evidence="3">PH domain-containing protein</fullName>
    </submittedName>
</protein>
<evidence type="ECO:0000313" key="3">
    <source>
        <dbReference type="EMBL" id="MCA9754594.1"/>
    </source>
</evidence>
<organism evidence="3 4">
    <name type="scientific">Eiseniibacteriota bacterium</name>
    <dbReference type="NCBI Taxonomy" id="2212470"/>
    <lineage>
        <taxon>Bacteria</taxon>
        <taxon>Candidatus Eiseniibacteriota</taxon>
    </lineage>
</organism>